<evidence type="ECO:0000313" key="2">
    <source>
        <dbReference type="EMBL" id="TXN16499.1"/>
    </source>
</evidence>
<dbReference type="OMA" id="IRMANSV"/>
<name>A0A072KNA9_VIBPH</name>
<dbReference type="Proteomes" id="UP000321504">
    <property type="component" value="Unassembled WGS sequence"/>
</dbReference>
<evidence type="ECO:0000259" key="1">
    <source>
        <dbReference type="PROSITE" id="PS51833"/>
    </source>
</evidence>
<reference evidence="2 4" key="1">
    <citation type="submission" date="2019-08" db="EMBL/GenBank/DDBJ databases">
        <title>Emerging of two pre-pandemic pathogenic O4:KUT lineages of Vibrio parahaemolyticus in coastal eastern China.</title>
        <authorList>
            <person name="Yu H."/>
        </authorList>
    </citation>
    <scope>NUCLEOTIDE SEQUENCE [LARGE SCALE GENOMIC DNA]</scope>
    <source>
        <strain evidence="2 4">HZ17-383</strain>
    </source>
</reference>
<dbReference type="AlphaFoldDB" id="A0A072KNA9"/>
<dbReference type="SUPFAM" id="SSF109604">
    <property type="entry name" value="HD-domain/PDEase-like"/>
    <property type="match status" value="1"/>
</dbReference>
<accession>A0A072KNA9</accession>
<dbReference type="InterPro" id="IPR013976">
    <property type="entry name" value="HDOD"/>
</dbReference>
<proteinExistence type="predicted"/>
<dbReference type="GeneID" id="1188745"/>
<dbReference type="RefSeq" id="WP_005483559.1">
    <property type="nucleotide sequence ID" value="NZ_CAMFGX010000003.1"/>
</dbReference>
<protein>
    <submittedName>
        <fullName evidence="2">HDOD domain-containing protein</fullName>
    </submittedName>
</protein>
<evidence type="ECO:0000313" key="4">
    <source>
        <dbReference type="Proteomes" id="UP000321504"/>
    </source>
</evidence>
<feature type="domain" description="HDOD" evidence="1">
    <location>
        <begin position="39"/>
        <end position="239"/>
    </location>
</feature>
<dbReference type="PROSITE" id="PS51833">
    <property type="entry name" value="HDOD"/>
    <property type="match status" value="1"/>
</dbReference>
<reference evidence="3" key="2">
    <citation type="submission" date="2022-12" db="EMBL/GenBank/DDBJ databases">
        <title>Vibrio parahaemolyticus become highly virulent by producing novel Tc toxins.</title>
        <authorList>
            <person name="Yang F."/>
            <person name="You Y."/>
            <person name="Lai Q."/>
            <person name="Xu L."/>
            <person name="Li F."/>
        </authorList>
    </citation>
    <scope>NUCLEOTIDE SEQUENCE</scope>
    <source>
        <strain evidence="3">Vp-HL-202005</strain>
    </source>
</reference>
<dbReference type="Proteomes" id="UP001156560">
    <property type="component" value="Chromosome 1"/>
</dbReference>
<evidence type="ECO:0000313" key="3">
    <source>
        <dbReference type="EMBL" id="WAT91370.1"/>
    </source>
</evidence>
<dbReference type="EMBL" id="VRMQ01000002">
    <property type="protein sequence ID" value="TXN16499.1"/>
    <property type="molecule type" value="Genomic_DNA"/>
</dbReference>
<dbReference type="PANTHER" id="PTHR33525">
    <property type="match status" value="1"/>
</dbReference>
<dbReference type="OrthoDB" id="598113at2"/>
<dbReference type="InterPro" id="IPR052340">
    <property type="entry name" value="RNase_Y/CdgJ"/>
</dbReference>
<dbReference type="Pfam" id="PF08668">
    <property type="entry name" value="HDOD"/>
    <property type="match status" value="1"/>
</dbReference>
<sequence length="306" mass="34381">MEHLSFFWLPNNKDKLIQALESEFAQLVEQSISTGKISLPPIPDVVIKIQKLCIEENTTVSDVANCLLEDPGLAAIVIRVANSVIFNRRNITCSDLTTAVSRLGIFRVRDIVTAQAIEQLKHAVNLSKECNDILVKSAAVSRELGATMVLVVQEFHKHEPSVYTHLELEKALLVGLLADIGLFCLINEYHLYLDSGNYLDPDIALQIFQTRCSATSKLVLERWGFDNDFREVSSNEKFVTARPEVSYLDIARIANHLLMFRNQDERIDEHEVEFNLTGAEVLYDLSNMSDTDFQNEINAVLSASGL</sequence>
<dbReference type="Gene3D" id="1.10.3210.10">
    <property type="entry name" value="Hypothetical protein af1432"/>
    <property type="match status" value="1"/>
</dbReference>
<dbReference type="PANTHER" id="PTHR33525:SF3">
    <property type="entry name" value="RIBONUCLEASE Y"/>
    <property type="match status" value="1"/>
</dbReference>
<dbReference type="EMBL" id="CP114194">
    <property type="protein sequence ID" value="WAT91370.1"/>
    <property type="molecule type" value="Genomic_DNA"/>
</dbReference>
<gene>
    <name evidence="2" type="ORF">FVP01_11110</name>
    <name evidence="3" type="ORF">O1Q84_05995</name>
</gene>
<organism evidence="2 4">
    <name type="scientific">Vibrio parahaemolyticus</name>
    <dbReference type="NCBI Taxonomy" id="670"/>
    <lineage>
        <taxon>Bacteria</taxon>
        <taxon>Pseudomonadati</taxon>
        <taxon>Pseudomonadota</taxon>
        <taxon>Gammaproteobacteria</taxon>
        <taxon>Vibrionales</taxon>
        <taxon>Vibrionaceae</taxon>
        <taxon>Vibrio</taxon>
    </lineage>
</organism>